<dbReference type="SMART" id="SM00220">
    <property type="entry name" value="S_TKc"/>
    <property type="match status" value="1"/>
</dbReference>
<dbReference type="EMBL" id="BMOE01000010">
    <property type="protein sequence ID" value="GGJ81670.1"/>
    <property type="molecule type" value="Genomic_DNA"/>
</dbReference>
<dbReference type="PROSITE" id="PS50011">
    <property type="entry name" value="PROTEIN_KINASE_DOM"/>
    <property type="match status" value="1"/>
</dbReference>
<reference evidence="3" key="1">
    <citation type="journal article" date="2014" name="Int. J. Syst. Evol. Microbiol.">
        <title>Complete genome sequence of Corynebacterium casei LMG S-19264T (=DSM 44701T), isolated from a smear-ripened cheese.</title>
        <authorList>
            <consortium name="US DOE Joint Genome Institute (JGI-PGF)"/>
            <person name="Walter F."/>
            <person name="Albersmeier A."/>
            <person name="Kalinowski J."/>
            <person name="Ruckert C."/>
        </authorList>
    </citation>
    <scope>NUCLEOTIDE SEQUENCE</scope>
    <source>
        <strain evidence="3">JCM 14371</strain>
    </source>
</reference>
<keyword evidence="3" id="KW-0418">Kinase</keyword>
<evidence type="ECO:0000313" key="4">
    <source>
        <dbReference type="Proteomes" id="UP000635726"/>
    </source>
</evidence>
<feature type="compositionally biased region" description="Low complexity" evidence="1">
    <location>
        <begin position="298"/>
        <end position="320"/>
    </location>
</feature>
<name>A0A917PJR8_9DEIO</name>
<keyword evidence="3" id="KW-0723">Serine/threonine-protein kinase</keyword>
<accession>A0A917PJR8</accession>
<dbReference type="InterPro" id="IPR051681">
    <property type="entry name" value="Ser/Thr_Kinases-Pseudokinases"/>
</dbReference>
<dbReference type="InterPro" id="IPR000719">
    <property type="entry name" value="Prot_kinase_dom"/>
</dbReference>
<evidence type="ECO:0000256" key="1">
    <source>
        <dbReference type="SAM" id="MobiDB-lite"/>
    </source>
</evidence>
<dbReference type="Proteomes" id="UP000635726">
    <property type="component" value="Unassembled WGS sequence"/>
</dbReference>
<evidence type="ECO:0000259" key="2">
    <source>
        <dbReference type="PROSITE" id="PS50011"/>
    </source>
</evidence>
<dbReference type="PANTHER" id="PTHR44329">
    <property type="entry name" value="SERINE/THREONINE-PROTEIN KINASE TNNI3K-RELATED"/>
    <property type="match status" value="1"/>
</dbReference>
<dbReference type="Gene3D" id="3.30.200.20">
    <property type="entry name" value="Phosphorylase Kinase, domain 1"/>
    <property type="match status" value="1"/>
</dbReference>
<proteinExistence type="predicted"/>
<comment type="caution">
    <text evidence="3">The sequence shown here is derived from an EMBL/GenBank/DDBJ whole genome shotgun (WGS) entry which is preliminary data.</text>
</comment>
<protein>
    <submittedName>
        <fullName evidence="3">Serine/threonine protein kinase</fullName>
    </submittedName>
</protein>
<dbReference type="RefSeq" id="WP_188963826.1">
    <property type="nucleotide sequence ID" value="NZ_BMOE01000010.1"/>
</dbReference>
<feature type="domain" description="Protein kinase" evidence="2">
    <location>
        <begin position="18"/>
        <end position="286"/>
    </location>
</feature>
<sequence>MAQSGSDPTPNEAVMNGYRLVRGLGRGNTSRVYLAEKTGVDGPGTVRAVRAGTRVALKLPLPDTLADQAAAERFANEVRLTLQFRHPHLVQGLEGTPFGPDSHLAMHHYPDGTLARYLASETLSLTAALQILADVASGMAYLHASDAVHQDVKTQNVYLEGTGLPGVYRAALGDFGSTYFQAQGGQVSGSPFYMAPEVYQGEMTGPPSDVYSFGVLAYELLTGERPHRAETYEALMMSHLMHFPAPLNVEGLPKNLARLLDMALAKRPADRPDSVQLRRGLLHSLGQPDDQGALNEGTDAPAAPVTPVTRASVGRHGPAAPAAPTPSPAPARPAQEPEKRSWNPFKRRK</sequence>
<dbReference type="InterPro" id="IPR011009">
    <property type="entry name" value="Kinase-like_dom_sf"/>
</dbReference>
<feature type="region of interest" description="Disordered" evidence="1">
    <location>
        <begin position="284"/>
        <end position="349"/>
    </location>
</feature>
<dbReference type="SUPFAM" id="SSF56112">
    <property type="entry name" value="Protein kinase-like (PK-like)"/>
    <property type="match status" value="1"/>
</dbReference>
<evidence type="ECO:0000313" key="3">
    <source>
        <dbReference type="EMBL" id="GGJ81670.1"/>
    </source>
</evidence>
<keyword evidence="3" id="KW-0808">Transferase</keyword>
<dbReference type="Gene3D" id="1.10.510.10">
    <property type="entry name" value="Transferase(Phosphotransferase) domain 1"/>
    <property type="match status" value="1"/>
</dbReference>
<dbReference type="GO" id="GO:0004674">
    <property type="term" value="F:protein serine/threonine kinase activity"/>
    <property type="evidence" value="ECO:0007669"/>
    <property type="project" value="UniProtKB-KW"/>
</dbReference>
<dbReference type="Pfam" id="PF00069">
    <property type="entry name" value="Pkinase"/>
    <property type="match status" value="1"/>
</dbReference>
<keyword evidence="4" id="KW-1185">Reference proteome</keyword>
<dbReference type="CDD" id="cd14014">
    <property type="entry name" value="STKc_PknB_like"/>
    <property type="match status" value="1"/>
</dbReference>
<dbReference type="AlphaFoldDB" id="A0A917PJR8"/>
<dbReference type="GO" id="GO:0005524">
    <property type="term" value="F:ATP binding"/>
    <property type="evidence" value="ECO:0007669"/>
    <property type="project" value="InterPro"/>
</dbReference>
<gene>
    <name evidence="3" type="ORF">GCM10008939_27010</name>
</gene>
<feature type="compositionally biased region" description="Pro residues" evidence="1">
    <location>
        <begin position="321"/>
        <end position="331"/>
    </location>
</feature>
<organism evidence="3 4">
    <name type="scientific">Deinococcus aquiradiocola</name>
    <dbReference type="NCBI Taxonomy" id="393059"/>
    <lineage>
        <taxon>Bacteria</taxon>
        <taxon>Thermotogati</taxon>
        <taxon>Deinococcota</taxon>
        <taxon>Deinococci</taxon>
        <taxon>Deinococcales</taxon>
        <taxon>Deinococcaceae</taxon>
        <taxon>Deinococcus</taxon>
    </lineage>
</organism>
<reference evidence="3" key="2">
    <citation type="submission" date="2020-09" db="EMBL/GenBank/DDBJ databases">
        <authorList>
            <person name="Sun Q."/>
            <person name="Ohkuma M."/>
        </authorList>
    </citation>
    <scope>NUCLEOTIDE SEQUENCE</scope>
    <source>
        <strain evidence="3">JCM 14371</strain>
    </source>
</reference>